<evidence type="ECO:0000313" key="2">
    <source>
        <dbReference type="Proteomes" id="UP000547444"/>
    </source>
</evidence>
<organism evidence="1 2">
    <name type="scientific">Mycolicibacterium fluoranthenivorans</name>
    <dbReference type="NCBI Taxonomy" id="258505"/>
    <lineage>
        <taxon>Bacteria</taxon>
        <taxon>Bacillati</taxon>
        <taxon>Actinomycetota</taxon>
        <taxon>Actinomycetes</taxon>
        <taxon>Mycobacteriales</taxon>
        <taxon>Mycobacteriaceae</taxon>
        <taxon>Mycolicibacterium</taxon>
    </lineage>
</organism>
<dbReference type="EMBL" id="JAANOW010000001">
    <property type="protein sequence ID" value="NIH95232.1"/>
    <property type="molecule type" value="Genomic_DNA"/>
</dbReference>
<sequence length="64" mass="6927">MPLAVCPSAFIRLTVAMCSASSTFRGRPNLVPLVRDAARFSAVRSLISSRSYSAREPRTPVSQS</sequence>
<reference evidence="1 2" key="1">
    <citation type="submission" date="2020-03" db="EMBL/GenBank/DDBJ databases">
        <title>Sequencing the genomes of 1000 actinobacteria strains.</title>
        <authorList>
            <person name="Klenk H.-P."/>
        </authorList>
    </citation>
    <scope>NUCLEOTIDE SEQUENCE [LARGE SCALE GENOMIC DNA]</scope>
    <source>
        <strain evidence="1 2">DSM 44556</strain>
    </source>
</reference>
<evidence type="ECO:0000313" key="1">
    <source>
        <dbReference type="EMBL" id="NIH95232.1"/>
    </source>
</evidence>
<protein>
    <submittedName>
        <fullName evidence="1">Uncharacterized protein</fullName>
    </submittedName>
</protein>
<accession>A0A7X5ZCN0</accession>
<keyword evidence="2" id="KW-1185">Reference proteome</keyword>
<dbReference type="AlphaFoldDB" id="A0A7X5ZCN0"/>
<proteinExistence type="predicted"/>
<gene>
    <name evidence="1" type="ORF">FHU31_002188</name>
</gene>
<dbReference type="Proteomes" id="UP000547444">
    <property type="component" value="Unassembled WGS sequence"/>
</dbReference>
<comment type="caution">
    <text evidence="1">The sequence shown here is derived from an EMBL/GenBank/DDBJ whole genome shotgun (WGS) entry which is preliminary data.</text>
</comment>
<name>A0A7X5ZCN0_9MYCO</name>